<dbReference type="SMART" id="SM00479">
    <property type="entry name" value="EXOIII"/>
    <property type="match status" value="1"/>
</dbReference>
<dbReference type="STRING" id="64969.SAMN02745127_01673"/>
<protein>
    <submittedName>
        <fullName evidence="5">DNA polymerase III subunit epsilon</fullName>
    </submittedName>
</protein>
<dbReference type="GO" id="GO:0005829">
    <property type="term" value="C:cytosol"/>
    <property type="evidence" value="ECO:0007669"/>
    <property type="project" value="TreeGrafter"/>
</dbReference>
<dbReference type="PANTHER" id="PTHR30231:SF4">
    <property type="entry name" value="PROTEIN NEN2"/>
    <property type="match status" value="1"/>
</dbReference>
<evidence type="ECO:0000313" key="5">
    <source>
        <dbReference type="EMBL" id="OPX55439.1"/>
    </source>
</evidence>
<gene>
    <name evidence="5" type="ORF">BTE48_08590</name>
</gene>
<dbReference type="EMBL" id="MTSM01000009">
    <property type="protein sequence ID" value="OPX55439.1"/>
    <property type="molecule type" value="Genomic_DNA"/>
</dbReference>
<organism evidence="5 6">
    <name type="scientific">Oceanospirillum multiglobuliferum</name>
    <dbReference type="NCBI Taxonomy" id="64969"/>
    <lineage>
        <taxon>Bacteria</taxon>
        <taxon>Pseudomonadati</taxon>
        <taxon>Pseudomonadota</taxon>
        <taxon>Gammaproteobacteria</taxon>
        <taxon>Oceanospirillales</taxon>
        <taxon>Oceanospirillaceae</taxon>
        <taxon>Oceanospirillum</taxon>
    </lineage>
</organism>
<sequence length="244" mass="27576">MLHLIPDQNRRKKVSTEWPERFQQLAEQAQHPLLKDFYSEGCVAPDTALDQVPFVAMDFETTGLNPQKNGIVSIGLVPFTLQRIYCGQSRHWILDPGKPLRAESVVIHGITHSDIDEAPDLSKVLPQLLQALKGRIVVVHHRGIEQPFLNAALKARLGEGLMFPVVDTMELEARLHRHHPLSWIARLIGRKPVSIRLADSRTRYNLPFYTPHHALTDALASAELLQAQVADRFKASDPISLIWH</sequence>
<dbReference type="GO" id="GO:0006259">
    <property type="term" value="P:DNA metabolic process"/>
    <property type="evidence" value="ECO:0007669"/>
    <property type="project" value="UniProtKB-ARBA"/>
</dbReference>
<dbReference type="AlphaFoldDB" id="A0A1T4PZC2"/>
<dbReference type="InterPro" id="IPR036397">
    <property type="entry name" value="RNaseH_sf"/>
</dbReference>
<dbReference type="OrthoDB" id="5497329at2"/>
<comment type="caution">
    <text evidence="5">The sequence shown here is derived from an EMBL/GenBank/DDBJ whole genome shotgun (WGS) entry which is preliminary data.</text>
</comment>
<proteinExistence type="predicted"/>
<dbReference type="GO" id="GO:0008408">
    <property type="term" value="F:3'-5' exonuclease activity"/>
    <property type="evidence" value="ECO:0007669"/>
    <property type="project" value="TreeGrafter"/>
</dbReference>
<dbReference type="Gene3D" id="3.30.420.10">
    <property type="entry name" value="Ribonuclease H-like superfamily/Ribonuclease H"/>
    <property type="match status" value="1"/>
</dbReference>
<dbReference type="NCBIfam" id="NF006602">
    <property type="entry name" value="PRK09146.1"/>
    <property type="match status" value="1"/>
</dbReference>
<evidence type="ECO:0000256" key="1">
    <source>
        <dbReference type="ARBA" id="ARBA00022722"/>
    </source>
</evidence>
<keyword evidence="1" id="KW-0540">Nuclease</keyword>
<name>A0A1T4PZC2_9GAMM</name>
<dbReference type="Proteomes" id="UP000191418">
    <property type="component" value="Unassembled WGS sequence"/>
</dbReference>
<feature type="domain" description="Exonuclease" evidence="4">
    <location>
        <begin position="53"/>
        <end position="234"/>
    </location>
</feature>
<evidence type="ECO:0000259" key="4">
    <source>
        <dbReference type="SMART" id="SM00479"/>
    </source>
</evidence>
<accession>A0A1T4PZC2</accession>
<dbReference type="InterPro" id="IPR012337">
    <property type="entry name" value="RNaseH-like_sf"/>
</dbReference>
<evidence type="ECO:0000313" key="6">
    <source>
        <dbReference type="Proteomes" id="UP000191418"/>
    </source>
</evidence>
<dbReference type="InterPro" id="IPR013520">
    <property type="entry name" value="Ribonucl_H"/>
</dbReference>
<dbReference type="SUPFAM" id="SSF53098">
    <property type="entry name" value="Ribonuclease H-like"/>
    <property type="match status" value="1"/>
</dbReference>
<dbReference type="RefSeq" id="WP_078745276.1">
    <property type="nucleotide sequence ID" value="NZ_FUXG01000010.1"/>
</dbReference>
<dbReference type="Pfam" id="PF00929">
    <property type="entry name" value="RNase_T"/>
    <property type="match status" value="1"/>
</dbReference>
<keyword evidence="2" id="KW-0378">Hydrolase</keyword>
<evidence type="ECO:0000256" key="3">
    <source>
        <dbReference type="ARBA" id="ARBA00022839"/>
    </source>
</evidence>
<dbReference type="CDD" id="cd06127">
    <property type="entry name" value="DEDDh"/>
    <property type="match status" value="1"/>
</dbReference>
<reference evidence="5 6" key="1">
    <citation type="submission" date="2017-01" db="EMBL/GenBank/DDBJ databases">
        <title>Genome Sequencing of a Marine Spirillum, Oceanospirillum multiglobuliferum ATCC 33336, from Japan.</title>
        <authorList>
            <person name="Carney J.G."/>
            <person name="Trachtenberg A.M."/>
            <person name="Rheaume B.A."/>
            <person name="Linnane J.D."/>
            <person name="Pitts N.L."/>
            <person name="Mykles D.L."/>
            <person name="Maclea K.S."/>
        </authorList>
    </citation>
    <scope>NUCLEOTIDE SEQUENCE [LARGE SCALE GENOMIC DNA]</scope>
    <source>
        <strain evidence="5 6">ATCC 33336</strain>
    </source>
</reference>
<keyword evidence="3" id="KW-0269">Exonuclease</keyword>
<dbReference type="PANTHER" id="PTHR30231">
    <property type="entry name" value="DNA POLYMERASE III SUBUNIT EPSILON"/>
    <property type="match status" value="1"/>
</dbReference>
<keyword evidence="6" id="KW-1185">Reference proteome</keyword>
<evidence type="ECO:0000256" key="2">
    <source>
        <dbReference type="ARBA" id="ARBA00022801"/>
    </source>
</evidence>
<dbReference type="GO" id="GO:0003676">
    <property type="term" value="F:nucleic acid binding"/>
    <property type="evidence" value="ECO:0007669"/>
    <property type="project" value="InterPro"/>
</dbReference>